<dbReference type="Pfam" id="PF01000">
    <property type="entry name" value="RNA_pol_A_bac"/>
    <property type="match status" value="1"/>
</dbReference>
<evidence type="ECO:0000313" key="13">
    <source>
        <dbReference type="EMBL" id="AEE12296.1"/>
    </source>
</evidence>
<evidence type="ECO:0000256" key="4">
    <source>
        <dbReference type="ARBA" id="ARBA00022478"/>
    </source>
</evidence>
<dbReference type="Pfam" id="PF03118">
    <property type="entry name" value="RNA_pol_A_CTD"/>
    <property type="match status" value="1"/>
</dbReference>
<gene>
    <name evidence="11" type="primary">rpoA</name>
    <name evidence="13" type="ordered locus">Poras_0342</name>
</gene>
<evidence type="ECO:0000256" key="11">
    <source>
        <dbReference type="HAMAP-Rule" id="MF_00059"/>
    </source>
</evidence>
<dbReference type="NCBIfam" id="NF003513">
    <property type="entry name" value="PRK05182.1-2"/>
    <property type="match status" value="1"/>
</dbReference>
<evidence type="ECO:0000256" key="1">
    <source>
        <dbReference type="ARBA" id="ARBA00007123"/>
    </source>
</evidence>
<feature type="domain" description="DNA-directed RNA polymerase RpoA/D/Rpb3-type" evidence="12">
    <location>
        <begin position="21"/>
        <end position="231"/>
    </location>
</feature>
<dbReference type="NCBIfam" id="NF003516">
    <property type="entry name" value="PRK05182.2-2"/>
    <property type="match status" value="1"/>
</dbReference>
<dbReference type="RefSeq" id="WP_013759946.1">
    <property type="nucleotide sequence ID" value="NC_015501.1"/>
</dbReference>
<dbReference type="FunFam" id="2.170.120.12:FF:000001">
    <property type="entry name" value="DNA-directed RNA polymerase subunit alpha"/>
    <property type="match status" value="1"/>
</dbReference>
<keyword evidence="7 11" id="KW-0804">Transcription</keyword>
<dbReference type="Gene3D" id="1.10.150.20">
    <property type="entry name" value="5' to 3' exonuclease, C-terminal subdomain"/>
    <property type="match status" value="1"/>
</dbReference>
<dbReference type="AlphaFoldDB" id="F4KMP5"/>
<dbReference type="NCBIfam" id="NF003519">
    <property type="entry name" value="PRK05182.2-5"/>
    <property type="match status" value="1"/>
</dbReference>
<dbReference type="InterPro" id="IPR036643">
    <property type="entry name" value="RNApol_insert_sf"/>
</dbReference>
<proteinExistence type="inferred from homology"/>
<dbReference type="NCBIfam" id="TIGR02027">
    <property type="entry name" value="rpoA"/>
    <property type="match status" value="1"/>
</dbReference>
<keyword evidence="4 11" id="KW-0240">DNA-directed RNA polymerase</keyword>
<dbReference type="Proteomes" id="UP000006545">
    <property type="component" value="Chromosome"/>
</dbReference>
<dbReference type="GO" id="GO:0000428">
    <property type="term" value="C:DNA-directed RNA polymerase complex"/>
    <property type="evidence" value="ECO:0007669"/>
    <property type="project" value="UniProtKB-KW"/>
</dbReference>
<dbReference type="InterPro" id="IPR011773">
    <property type="entry name" value="DNA-dir_RpoA"/>
</dbReference>
<dbReference type="KEGG" id="pah:Poras_0342"/>
<dbReference type="InterPro" id="IPR011260">
    <property type="entry name" value="RNAP_asu_C"/>
</dbReference>
<dbReference type="Gene3D" id="3.30.1360.10">
    <property type="entry name" value="RNA polymerase, RBP11-like subunit"/>
    <property type="match status" value="1"/>
</dbReference>
<comment type="subunit">
    <text evidence="11">Homodimer. The RNAP catalytic core consists of 2 alpha, 1 beta, 1 beta' and 1 omega subunit. When a sigma factor is associated with the core the holoenzyme is formed, which can initiate transcription.</text>
</comment>
<comment type="function">
    <text evidence="11">DNA-dependent RNA polymerase catalyzes the transcription of DNA into RNA using the four ribonucleoside triphosphates as substrates.</text>
</comment>
<dbReference type="STRING" id="879243.Poras_0342"/>
<protein>
    <recommendedName>
        <fullName evidence="3 11">DNA-directed RNA polymerase subunit alpha</fullName>
        <shortName evidence="11">RNAP subunit alpha</shortName>
        <ecNumber evidence="2 11">2.7.7.6</ecNumber>
    </recommendedName>
    <alternativeName>
        <fullName evidence="9 11">RNA polymerase subunit alpha</fullName>
    </alternativeName>
    <alternativeName>
        <fullName evidence="8 11">Transcriptase subunit alpha</fullName>
    </alternativeName>
</protein>
<dbReference type="HOGENOM" id="CLU_053084_0_1_10"/>
<evidence type="ECO:0000256" key="3">
    <source>
        <dbReference type="ARBA" id="ARBA00015972"/>
    </source>
</evidence>
<dbReference type="CDD" id="cd06928">
    <property type="entry name" value="RNAP_alpha_NTD"/>
    <property type="match status" value="1"/>
</dbReference>
<evidence type="ECO:0000259" key="12">
    <source>
        <dbReference type="SMART" id="SM00662"/>
    </source>
</evidence>
<feature type="region of interest" description="Alpha N-terminal domain (alpha-NTD)" evidence="11">
    <location>
        <begin position="1"/>
        <end position="234"/>
    </location>
</feature>
<sequence>MAILAFQQPDSVLMLDASDHYAKFEFKPLEPGYAMTIGNALRRILLSSLEGYAIASIRIEGVEHEFATIPGVLEDVTHIILNLKQIRFKAAVEDPQEETITLHVTGRNTFQAGDLNQVLTSYKVQNPDLVICNLAEDADFTIELRINKGRGYVVSEENRREDDPVNTLPIDGIYTPIRKVNQTTEAYRVDQRTDYEKLVLEIETDGTIHPREALRQAATILISHFALFTDKEFEVELPEEEPDQLLDNQTMKVRTQLMTDLATTDLSVRALNCLKAAGISTIADLLSRDRDELLKIKNFGKKSLVEIEQFLADQDLDFDMDLTPYRLDND</sequence>
<dbReference type="GO" id="GO:0003677">
    <property type="term" value="F:DNA binding"/>
    <property type="evidence" value="ECO:0007669"/>
    <property type="project" value="UniProtKB-UniRule"/>
</dbReference>
<evidence type="ECO:0000313" key="14">
    <source>
        <dbReference type="Proteomes" id="UP000006545"/>
    </source>
</evidence>
<evidence type="ECO:0000256" key="6">
    <source>
        <dbReference type="ARBA" id="ARBA00022695"/>
    </source>
</evidence>
<comment type="domain">
    <text evidence="11">The N-terminal domain is essential for RNAP assembly and basal transcription, whereas the C-terminal domain is involved in interaction with transcriptional regulators and with upstream promoter elements.</text>
</comment>
<dbReference type="SUPFAM" id="SSF56553">
    <property type="entry name" value="Insert subdomain of RNA polymerase alpha subunit"/>
    <property type="match status" value="1"/>
</dbReference>
<dbReference type="GO" id="GO:0005737">
    <property type="term" value="C:cytoplasm"/>
    <property type="evidence" value="ECO:0007669"/>
    <property type="project" value="UniProtKB-ARBA"/>
</dbReference>
<dbReference type="InterPro" id="IPR011262">
    <property type="entry name" value="DNA-dir_RNA_pol_insert"/>
</dbReference>
<keyword evidence="6 11" id="KW-0548">Nucleotidyltransferase</keyword>
<comment type="similarity">
    <text evidence="1 11">Belongs to the RNA polymerase alpha chain family.</text>
</comment>
<dbReference type="OrthoDB" id="9805706at2"/>
<evidence type="ECO:0000256" key="10">
    <source>
        <dbReference type="ARBA" id="ARBA00048552"/>
    </source>
</evidence>
<dbReference type="HAMAP" id="MF_00059">
    <property type="entry name" value="RNApol_bact_RpoA"/>
    <property type="match status" value="1"/>
</dbReference>
<dbReference type="Gene3D" id="2.170.120.12">
    <property type="entry name" value="DNA-directed RNA polymerase, insert domain"/>
    <property type="match status" value="1"/>
</dbReference>
<dbReference type="EMBL" id="CP002689">
    <property type="protein sequence ID" value="AEE12296.1"/>
    <property type="molecule type" value="Genomic_DNA"/>
</dbReference>
<dbReference type="InterPro" id="IPR036603">
    <property type="entry name" value="RBP11-like"/>
</dbReference>
<evidence type="ECO:0000256" key="5">
    <source>
        <dbReference type="ARBA" id="ARBA00022679"/>
    </source>
</evidence>
<dbReference type="GO" id="GO:0003899">
    <property type="term" value="F:DNA-directed RNA polymerase activity"/>
    <property type="evidence" value="ECO:0007669"/>
    <property type="project" value="UniProtKB-UniRule"/>
</dbReference>
<feature type="region of interest" description="Alpha C-terminal domain (alpha-CTD)" evidence="11">
    <location>
        <begin position="246"/>
        <end position="330"/>
    </location>
</feature>
<dbReference type="eggNOG" id="COG0202">
    <property type="taxonomic scope" value="Bacteria"/>
</dbReference>
<dbReference type="SUPFAM" id="SSF55257">
    <property type="entry name" value="RBP11-like subunits of RNA polymerase"/>
    <property type="match status" value="1"/>
</dbReference>
<comment type="catalytic activity">
    <reaction evidence="10 11">
        <text>RNA(n) + a ribonucleoside 5'-triphosphate = RNA(n+1) + diphosphate</text>
        <dbReference type="Rhea" id="RHEA:21248"/>
        <dbReference type="Rhea" id="RHEA-COMP:14527"/>
        <dbReference type="Rhea" id="RHEA-COMP:17342"/>
        <dbReference type="ChEBI" id="CHEBI:33019"/>
        <dbReference type="ChEBI" id="CHEBI:61557"/>
        <dbReference type="ChEBI" id="CHEBI:140395"/>
        <dbReference type="EC" id="2.7.7.6"/>
    </reaction>
</comment>
<evidence type="ECO:0000256" key="7">
    <source>
        <dbReference type="ARBA" id="ARBA00023163"/>
    </source>
</evidence>
<dbReference type="InterPro" id="IPR011263">
    <property type="entry name" value="DNA-dir_RNA_pol_RpoA/D/Rpb3"/>
</dbReference>
<keyword evidence="5 11" id="KW-0808">Transferase</keyword>
<keyword evidence="14" id="KW-1185">Reference proteome</keyword>
<dbReference type="GO" id="GO:0046983">
    <property type="term" value="F:protein dimerization activity"/>
    <property type="evidence" value="ECO:0007669"/>
    <property type="project" value="InterPro"/>
</dbReference>
<evidence type="ECO:0000256" key="2">
    <source>
        <dbReference type="ARBA" id="ARBA00012418"/>
    </source>
</evidence>
<evidence type="ECO:0000256" key="9">
    <source>
        <dbReference type="ARBA" id="ARBA00033070"/>
    </source>
</evidence>
<name>F4KMP5_PORAD</name>
<organism evidence="13 14">
    <name type="scientific">Porphyromonas asaccharolytica (strain ATCC 25260 / DSM 20707 / BCRC 10618 / CCUG 7834 / JCM 6326 / LMG 13178 / VPI 4198 / B440)</name>
    <name type="common">Bacteroides asaccharolyticus</name>
    <dbReference type="NCBI Taxonomy" id="879243"/>
    <lineage>
        <taxon>Bacteria</taxon>
        <taxon>Pseudomonadati</taxon>
        <taxon>Bacteroidota</taxon>
        <taxon>Bacteroidia</taxon>
        <taxon>Bacteroidales</taxon>
        <taxon>Porphyromonadaceae</taxon>
        <taxon>Porphyromonas</taxon>
    </lineage>
</organism>
<dbReference type="SMART" id="SM00662">
    <property type="entry name" value="RPOLD"/>
    <property type="match status" value="1"/>
</dbReference>
<evidence type="ECO:0000256" key="8">
    <source>
        <dbReference type="ARBA" id="ARBA00032524"/>
    </source>
</evidence>
<dbReference type="EC" id="2.7.7.6" evidence="2 11"/>
<reference evidence="14" key="1">
    <citation type="submission" date="2011-04" db="EMBL/GenBank/DDBJ databases">
        <title>The complete genome of Porphyromonas asaccharolytica DSM 20707.</title>
        <authorList>
            <person name="Lucas S."/>
            <person name="Han J."/>
            <person name="Lapidus A."/>
            <person name="Bruce D."/>
            <person name="Goodwin L."/>
            <person name="Pitluck S."/>
            <person name="Peters L."/>
            <person name="Kyrpides N."/>
            <person name="Mavromatis K."/>
            <person name="Ivanova N."/>
            <person name="Ovchinnikova G."/>
            <person name="Pagani I."/>
            <person name="Lu M."/>
            <person name="Detter J.C."/>
            <person name="Tapia R."/>
            <person name="Han C."/>
            <person name="Land M."/>
            <person name="Hauser L."/>
            <person name="Markowitz V."/>
            <person name="Cheng J.-F."/>
            <person name="Hugenholtz P."/>
            <person name="Woyke T."/>
            <person name="Wu D."/>
            <person name="Gronow S."/>
            <person name="Wellnitz S."/>
            <person name="Brambilla E."/>
            <person name="Klenk H.-P."/>
            <person name="Eisen J.A."/>
        </authorList>
    </citation>
    <scope>NUCLEOTIDE SEQUENCE [LARGE SCALE GENOMIC DNA]</scope>
    <source>
        <strain evidence="14">ATCC 25260 / DSM 20707 / VPI 4198</strain>
    </source>
</reference>
<dbReference type="SUPFAM" id="SSF47789">
    <property type="entry name" value="C-terminal domain of RNA polymerase alpha subunit"/>
    <property type="match status" value="1"/>
</dbReference>
<accession>F4KMP5</accession>
<dbReference type="GO" id="GO:0006351">
    <property type="term" value="P:DNA-templated transcription"/>
    <property type="evidence" value="ECO:0007669"/>
    <property type="project" value="UniProtKB-UniRule"/>
</dbReference>
<dbReference type="Pfam" id="PF01193">
    <property type="entry name" value="RNA_pol_L"/>
    <property type="match status" value="1"/>
</dbReference>